<feature type="region of interest" description="Disordered" evidence="4">
    <location>
        <begin position="129"/>
        <end position="171"/>
    </location>
</feature>
<dbReference type="Proteomes" id="UP001642464">
    <property type="component" value="Unassembled WGS sequence"/>
</dbReference>
<sequence>MQPIELRGAKALSWPLYASQGGGGDDGSRWAARDGAFEVQAQLLQQKPGMPPPTVTKDGRLVVHGVTKPAGKVEVPGYPMQPLPNLYEQSTLLGSGLLNTNFAFNLAGPQTVLPLTATTAMASKVAAQEIGEEDGARDRSSSPGTPSKRRPAPAPLTFDDSDETPGTAVPANLTRMSPTVRYTTTTIRAPLASPMRVSLVSRSLPSPVSTGFTPTGMGTSVATSVAMAALSTPKTTVPAAVPSLESPARVTFNRAPGGFWPGPDLRGRNWMTGPTSPVSVLPTTPARAPDVGEVLMVTQLVPIDRSTLLQARQVAVRMEQGPPGSTSSHVSVDLVGTYANHKGWHLEKPKADVWGTNLLTFLAYCMRLGQVYDDDTAERLTLTAIEVGYRNFFASVLAGNQKGFARAIEKSGVPRDEFFICGSVLSNLAQAQLAPGVSPNVVRVLSAWLQYEEGCTKNLEAFAAGGITELDMILLDYPAKDCETIRGQWKAFEDTLVLGILGFINEMLAAGQTKSLAVSNFSPEQLDCILANPDATRPVLNQLPYSLKRNYDTKVVQDNAKRTVAAEKSTSKHTVAWGPLGSGSLGLSASSTCEERRGFMRPEADGIIEIGIKYGKTAAQVALNFG</sequence>
<dbReference type="PANTHER" id="PTHR43827:SF3">
    <property type="entry name" value="NADP-DEPENDENT OXIDOREDUCTASE DOMAIN-CONTAINING PROTEIN"/>
    <property type="match status" value="1"/>
</dbReference>
<dbReference type="InterPro" id="IPR023210">
    <property type="entry name" value="NADP_OxRdtase_dom"/>
</dbReference>
<accession>A0ABP0Q5F9</accession>
<evidence type="ECO:0000313" key="6">
    <source>
        <dbReference type="EMBL" id="CAK9082763.1"/>
    </source>
</evidence>
<evidence type="ECO:0000256" key="2">
    <source>
        <dbReference type="ARBA" id="ARBA00022857"/>
    </source>
</evidence>
<dbReference type="Gene3D" id="3.20.20.100">
    <property type="entry name" value="NADP-dependent oxidoreductase domain"/>
    <property type="match status" value="1"/>
</dbReference>
<dbReference type="EMBL" id="CAXAMM010038995">
    <property type="protein sequence ID" value="CAK9082763.1"/>
    <property type="molecule type" value="Genomic_DNA"/>
</dbReference>
<dbReference type="InterPro" id="IPR036812">
    <property type="entry name" value="NAD(P)_OxRdtase_dom_sf"/>
</dbReference>
<protein>
    <submittedName>
        <fullName evidence="6">11-endoperoxide prostaglandin H2 reductase (Prostaglandin F2-alpha synthase)</fullName>
    </submittedName>
</protein>
<keyword evidence="3" id="KW-0560">Oxidoreductase</keyword>
<name>A0ABP0Q5F9_9DINO</name>
<proteinExistence type="inferred from homology"/>
<dbReference type="PANTHER" id="PTHR43827">
    <property type="entry name" value="2,5-DIKETO-D-GLUCONIC ACID REDUCTASE"/>
    <property type="match status" value="1"/>
</dbReference>
<evidence type="ECO:0000313" key="7">
    <source>
        <dbReference type="Proteomes" id="UP001642464"/>
    </source>
</evidence>
<dbReference type="SUPFAM" id="SSF51430">
    <property type="entry name" value="NAD(P)-linked oxidoreductase"/>
    <property type="match status" value="1"/>
</dbReference>
<evidence type="ECO:0000259" key="5">
    <source>
        <dbReference type="Pfam" id="PF00248"/>
    </source>
</evidence>
<evidence type="ECO:0000256" key="1">
    <source>
        <dbReference type="ARBA" id="ARBA00007905"/>
    </source>
</evidence>
<comment type="similarity">
    <text evidence="1">Belongs to the aldo/keto reductase family.</text>
</comment>
<dbReference type="Pfam" id="PF00248">
    <property type="entry name" value="Aldo_ket_red"/>
    <property type="match status" value="1"/>
</dbReference>
<comment type="caution">
    <text evidence="6">The sequence shown here is derived from an EMBL/GenBank/DDBJ whole genome shotgun (WGS) entry which is preliminary data.</text>
</comment>
<organism evidence="6 7">
    <name type="scientific">Durusdinium trenchii</name>
    <dbReference type="NCBI Taxonomy" id="1381693"/>
    <lineage>
        <taxon>Eukaryota</taxon>
        <taxon>Sar</taxon>
        <taxon>Alveolata</taxon>
        <taxon>Dinophyceae</taxon>
        <taxon>Suessiales</taxon>
        <taxon>Symbiodiniaceae</taxon>
        <taxon>Durusdinium</taxon>
    </lineage>
</organism>
<reference evidence="6 7" key="1">
    <citation type="submission" date="2024-02" db="EMBL/GenBank/DDBJ databases">
        <authorList>
            <person name="Chen Y."/>
            <person name="Shah S."/>
            <person name="Dougan E. K."/>
            <person name="Thang M."/>
            <person name="Chan C."/>
        </authorList>
    </citation>
    <scope>NUCLEOTIDE SEQUENCE [LARGE SCALE GENOMIC DNA]</scope>
</reference>
<keyword evidence="2" id="KW-0521">NADP</keyword>
<evidence type="ECO:0000256" key="3">
    <source>
        <dbReference type="ARBA" id="ARBA00023002"/>
    </source>
</evidence>
<dbReference type="InterPro" id="IPR020471">
    <property type="entry name" value="AKR"/>
</dbReference>
<dbReference type="PRINTS" id="PR00069">
    <property type="entry name" value="ALDKETRDTASE"/>
</dbReference>
<keyword evidence="7" id="KW-1185">Reference proteome</keyword>
<gene>
    <name evidence="6" type="ORF">SCF082_LOCUS39319</name>
</gene>
<feature type="domain" description="NADP-dependent oxidoreductase" evidence="5">
    <location>
        <begin position="367"/>
        <end position="623"/>
    </location>
</feature>
<evidence type="ECO:0000256" key="4">
    <source>
        <dbReference type="SAM" id="MobiDB-lite"/>
    </source>
</evidence>